<accession>A0AAV4FAU7</accession>
<dbReference type="InterPro" id="IPR002035">
    <property type="entry name" value="VWF_A"/>
</dbReference>
<dbReference type="PROSITE" id="PS50234">
    <property type="entry name" value="VWFA"/>
    <property type="match status" value="1"/>
</dbReference>
<dbReference type="SUPFAM" id="SSF53300">
    <property type="entry name" value="vWA-like"/>
    <property type="match status" value="1"/>
</dbReference>
<sequence>MMETTGIKTIAIGIGKGADMDEVKSIASNPNLVFNVSSFQALENVTDALVTDICEVTRPPPPVTKPPPTVTPTIVIPSGTGCSVKEAMLNGEIHRVVINCNTKRILPEAICTVYRITDGGWPFPVTASTEYKHTKQGSTFRSYCRMTISLSELRAGNNTFMVYLYPNTTGGMRLVNATIPTKSVRLAFPQVTHRCPPSLLDDYLCGKPTRCDCKVVSQGRPRGRAAWYTGGITEHGDPLVITYDSRKPGVMYTCEGVSLLGRSFGSTLKIETETKCG</sequence>
<dbReference type="InterPro" id="IPR050525">
    <property type="entry name" value="ECM_Assembly_Org"/>
</dbReference>
<dbReference type="PANTHER" id="PTHR24020:SF84">
    <property type="entry name" value="VWFA DOMAIN-CONTAINING PROTEIN"/>
    <property type="match status" value="1"/>
</dbReference>
<dbReference type="EMBL" id="BMAT01000639">
    <property type="protein sequence ID" value="GFR70204.1"/>
    <property type="molecule type" value="Genomic_DNA"/>
</dbReference>
<proteinExistence type="predicted"/>
<evidence type="ECO:0000313" key="2">
    <source>
        <dbReference type="EMBL" id="GFR70204.1"/>
    </source>
</evidence>
<comment type="caution">
    <text evidence="2">The sequence shown here is derived from an EMBL/GenBank/DDBJ whole genome shotgun (WGS) entry which is preliminary data.</text>
</comment>
<reference evidence="2 3" key="1">
    <citation type="journal article" date="2021" name="Elife">
        <title>Chloroplast acquisition without the gene transfer in kleptoplastic sea slugs, Plakobranchus ocellatus.</title>
        <authorList>
            <person name="Maeda T."/>
            <person name="Takahashi S."/>
            <person name="Yoshida T."/>
            <person name="Shimamura S."/>
            <person name="Takaki Y."/>
            <person name="Nagai Y."/>
            <person name="Toyoda A."/>
            <person name="Suzuki Y."/>
            <person name="Arimoto A."/>
            <person name="Ishii H."/>
            <person name="Satoh N."/>
            <person name="Nishiyama T."/>
            <person name="Hasebe M."/>
            <person name="Maruyama T."/>
            <person name="Minagawa J."/>
            <person name="Obokata J."/>
            <person name="Shigenobu S."/>
        </authorList>
    </citation>
    <scope>NUCLEOTIDE SEQUENCE [LARGE SCALE GENOMIC DNA]</scope>
</reference>
<feature type="domain" description="VWFA" evidence="1">
    <location>
        <begin position="1"/>
        <end position="49"/>
    </location>
</feature>
<organism evidence="2 3">
    <name type="scientific">Elysia marginata</name>
    <dbReference type="NCBI Taxonomy" id="1093978"/>
    <lineage>
        <taxon>Eukaryota</taxon>
        <taxon>Metazoa</taxon>
        <taxon>Spiralia</taxon>
        <taxon>Lophotrochozoa</taxon>
        <taxon>Mollusca</taxon>
        <taxon>Gastropoda</taxon>
        <taxon>Heterobranchia</taxon>
        <taxon>Euthyneura</taxon>
        <taxon>Panpulmonata</taxon>
        <taxon>Sacoglossa</taxon>
        <taxon>Placobranchoidea</taxon>
        <taxon>Plakobranchidae</taxon>
        <taxon>Elysia</taxon>
    </lineage>
</organism>
<dbReference type="InterPro" id="IPR036465">
    <property type="entry name" value="vWFA_dom_sf"/>
</dbReference>
<name>A0AAV4FAU7_9GAST</name>
<protein>
    <submittedName>
        <fullName evidence="2">Coadhesin-like</fullName>
    </submittedName>
</protein>
<gene>
    <name evidence="2" type="ORF">ElyMa_000322300</name>
</gene>
<evidence type="ECO:0000313" key="3">
    <source>
        <dbReference type="Proteomes" id="UP000762676"/>
    </source>
</evidence>
<dbReference type="PANTHER" id="PTHR24020">
    <property type="entry name" value="COLLAGEN ALPHA"/>
    <property type="match status" value="1"/>
</dbReference>
<keyword evidence="3" id="KW-1185">Reference proteome</keyword>
<dbReference type="Proteomes" id="UP000762676">
    <property type="component" value="Unassembled WGS sequence"/>
</dbReference>
<dbReference type="AlphaFoldDB" id="A0AAV4FAU7"/>
<evidence type="ECO:0000259" key="1">
    <source>
        <dbReference type="PROSITE" id="PS50234"/>
    </source>
</evidence>
<dbReference type="Gene3D" id="3.40.50.410">
    <property type="entry name" value="von Willebrand factor, type A domain"/>
    <property type="match status" value="1"/>
</dbReference>